<reference evidence="1 2" key="1">
    <citation type="submission" date="2016-04" db="EMBL/GenBank/DDBJ databases">
        <title>Genome analyses suggest a sexual origin of heterokaryosis in a supposedly ancient asexual fungus.</title>
        <authorList>
            <person name="Ropars J."/>
            <person name="Sedzielewska K."/>
            <person name="Noel J."/>
            <person name="Charron P."/>
            <person name="Farinelli L."/>
            <person name="Marton T."/>
            <person name="Kruger M."/>
            <person name="Pelin A."/>
            <person name="Brachmann A."/>
            <person name="Corradi N."/>
        </authorList>
    </citation>
    <scope>NUCLEOTIDE SEQUENCE [LARGE SCALE GENOMIC DNA]</scope>
    <source>
        <strain evidence="1 2">A5</strain>
    </source>
</reference>
<name>A0A2N0NQK9_9GLOM</name>
<reference evidence="1 2" key="2">
    <citation type="submission" date="2017-09" db="EMBL/GenBank/DDBJ databases">
        <title>Extensive intraspecific genome diversity in a model arbuscular mycorrhizal fungus.</title>
        <authorList>
            <person name="Chen E.C."/>
            <person name="Morin E."/>
            <person name="Beaudet D."/>
            <person name="Noel J."/>
            <person name="Ndikumana S."/>
            <person name="Charron P."/>
            <person name="St-Onge C."/>
            <person name="Giorgi J."/>
            <person name="Grigoriev I.V."/>
            <person name="Roux C."/>
            <person name="Martin F.M."/>
            <person name="Corradi N."/>
        </authorList>
    </citation>
    <scope>NUCLEOTIDE SEQUENCE [LARGE SCALE GENOMIC DNA]</scope>
    <source>
        <strain evidence="1 2">A5</strain>
    </source>
</reference>
<evidence type="ECO:0000313" key="1">
    <source>
        <dbReference type="EMBL" id="PKB96855.1"/>
    </source>
</evidence>
<proteinExistence type="predicted"/>
<sequence length="718" mass="81148">MSQLGSCRALLTTLNQEACDPFILKSSALLDYSPIEYEQHNLPISHITFMDDSTLIASSKRGIEDRLSITAEFYTLNNTQANSAKYILLSSEQSSQTIMFDLFPSPLIPICSLTLKALALFKSFHFLGVWFCLLASSCFVHDQCSSMVKDMAILLSPKKLLAQHVAYLYNVVLLLRLEFRLQTTLFAESTINRMVSPMLSLIRQKAGFASVTPLSALFTLLPFSIQQAFGRFLSSHVASWQRIFSHPLYKTFANYMITYLQGFLDCDACPSTIDLELWSYTFSLQTHSLFNSLLFSSRLNITWSLLFRPLRKDLHPAIPFRFILPKELFTSMKNVWKNFGTCFLAQLITPCGSRLLSWKDLRFLKRVSNKGSVPAWFTYLFNFVVISNSSSFFVLPQFRISNSYTVASILSIDISRNYLFNPQWAISFNRNTNSFLVGRPRTYIHADTRSVSLSASLGYAKSLLLFYLFAPVRSLPMNNYVSRISDIQLPSSVSTLYINGSFLPFPSHSVPSIAYAWTAIDSDGFLLKSHYNTIPSLFPFALRSEIFALLHGLDSLLQNSKITVATDCAHLISLWSMYVDAPFIPRMLKESNHLLWSSARAIISQKNLEVTLIKISAHADDSLNNYVDNLAKAAHTDSRLSLQLPVLLAPCILQFNSLPVDMNIQKFIGEIFDAKNLLTLALLPRFTFNSSISDIDWAYFIGYASDTHNSSETKASYL</sequence>
<dbReference type="InterPro" id="IPR012337">
    <property type="entry name" value="RNaseH-like_sf"/>
</dbReference>
<dbReference type="VEuPathDB" id="FungiDB:FUN_023433"/>
<comment type="caution">
    <text evidence="1">The sequence shown here is derived from an EMBL/GenBank/DDBJ whole genome shotgun (WGS) entry which is preliminary data.</text>
</comment>
<dbReference type="AlphaFoldDB" id="A0A2N0NQK9"/>
<evidence type="ECO:0000313" key="2">
    <source>
        <dbReference type="Proteomes" id="UP000232722"/>
    </source>
</evidence>
<dbReference type="EMBL" id="LLXJ01003583">
    <property type="protein sequence ID" value="PKB96855.1"/>
    <property type="molecule type" value="Genomic_DNA"/>
</dbReference>
<gene>
    <name evidence="1" type="ORF">RhiirA5_434122</name>
</gene>
<dbReference type="SUPFAM" id="SSF53098">
    <property type="entry name" value="Ribonuclease H-like"/>
    <property type="match status" value="1"/>
</dbReference>
<dbReference type="Proteomes" id="UP000232722">
    <property type="component" value="Unassembled WGS sequence"/>
</dbReference>
<dbReference type="VEuPathDB" id="FungiDB:RhiirA1_477706"/>
<protein>
    <submittedName>
        <fullName evidence="1">Uncharacterized protein</fullName>
    </submittedName>
</protein>
<dbReference type="InterPro" id="IPR036397">
    <property type="entry name" value="RNaseH_sf"/>
</dbReference>
<accession>A0A2N0NQK9</accession>
<dbReference type="Gene3D" id="3.30.420.10">
    <property type="entry name" value="Ribonuclease H-like superfamily/Ribonuclease H"/>
    <property type="match status" value="1"/>
</dbReference>
<dbReference type="GO" id="GO:0003676">
    <property type="term" value="F:nucleic acid binding"/>
    <property type="evidence" value="ECO:0007669"/>
    <property type="project" value="InterPro"/>
</dbReference>
<organism evidence="1 2">
    <name type="scientific">Rhizophagus irregularis</name>
    <dbReference type="NCBI Taxonomy" id="588596"/>
    <lineage>
        <taxon>Eukaryota</taxon>
        <taxon>Fungi</taxon>
        <taxon>Fungi incertae sedis</taxon>
        <taxon>Mucoromycota</taxon>
        <taxon>Glomeromycotina</taxon>
        <taxon>Glomeromycetes</taxon>
        <taxon>Glomerales</taxon>
        <taxon>Glomeraceae</taxon>
        <taxon>Rhizophagus</taxon>
    </lineage>
</organism>
<dbReference type="VEuPathDB" id="FungiDB:RhiirFUN_004478"/>